<feature type="signal peptide" evidence="1">
    <location>
        <begin position="1"/>
        <end position="27"/>
    </location>
</feature>
<keyword evidence="1" id="KW-0732">Signal</keyword>
<dbReference type="EMBL" id="QAYG01000001">
    <property type="protein sequence ID" value="PTW62017.1"/>
    <property type="molecule type" value="Genomic_DNA"/>
</dbReference>
<dbReference type="OrthoDB" id="8373351at2"/>
<protein>
    <recommendedName>
        <fullName evidence="4">WG repeat protein</fullName>
    </recommendedName>
</protein>
<dbReference type="AlphaFoldDB" id="A0A2T5VE34"/>
<evidence type="ECO:0000313" key="2">
    <source>
        <dbReference type="EMBL" id="PTW62017.1"/>
    </source>
</evidence>
<evidence type="ECO:0000256" key="1">
    <source>
        <dbReference type="SAM" id="SignalP"/>
    </source>
</evidence>
<organism evidence="2 3">
    <name type="scientific">Breoghania corrubedonensis</name>
    <dbReference type="NCBI Taxonomy" id="665038"/>
    <lineage>
        <taxon>Bacteria</taxon>
        <taxon>Pseudomonadati</taxon>
        <taxon>Pseudomonadota</taxon>
        <taxon>Alphaproteobacteria</taxon>
        <taxon>Hyphomicrobiales</taxon>
        <taxon>Stappiaceae</taxon>
        <taxon>Breoghania</taxon>
    </lineage>
</organism>
<keyword evidence="3" id="KW-1185">Reference proteome</keyword>
<proteinExistence type="predicted"/>
<accession>A0A2T5VE34</accession>
<evidence type="ECO:0008006" key="4">
    <source>
        <dbReference type="Google" id="ProtNLM"/>
    </source>
</evidence>
<sequence length="127" mass="14146">MLSRFRSRTIALSILAGVLFVSGPAAAESFNSLKTSGYKTSKMTQNKAGRTGWYLTGENNRFFCPLTARYVVLNGQTLGFIQPSGRIMELDRAVFEKTAGYTITEPHIRDLRAGRPHAKFVGRCLRQ</sequence>
<dbReference type="Proteomes" id="UP000244081">
    <property type="component" value="Unassembled WGS sequence"/>
</dbReference>
<gene>
    <name evidence="2" type="ORF">C8N35_10149</name>
</gene>
<reference evidence="2 3" key="1">
    <citation type="submission" date="2018-04" db="EMBL/GenBank/DDBJ databases">
        <title>Genomic Encyclopedia of Archaeal and Bacterial Type Strains, Phase II (KMG-II): from individual species to whole genera.</title>
        <authorList>
            <person name="Goeker M."/>
        </authorList>
    </citation>
    <scope>NUCLEOTIDE SEQUENCE [LARGE SCALE GENOMIC DNA]</scope>
    <source>
        <strain evidence="2 3">DSM 23382</strain>
    </source>
</reference>
<evidence type="ECO:0000313" key="3">
    <source>
        <dbReference type="Proteomes" id="UP000244081"/>
    </source>
</evidence>
<feature type="chain" id="PRO_5015712486" description="WG repeat protein" evidence="1">
    <location>
        <begin position="28"/>
        <end position="127"/>
    </location>
</feature>
<comment type="caution">
    <text evidence="2">The sequence shown here is derived from an EMBL/GenBank/DDBJ whole genome shotgun (WGS) entry which is preliminary data.</text>
</comment>
<name>A0A2T5VE34_9HYPH</name>